<comment type="subcellular location">
    <subcellularLocation>
        <location evidence="4">Cytoplasm</location>
        <location evidence="4">Cytosol</location>
    </subcellularLocation>
    <subcellularLocation>
        <location evidence="3">Nucleus</location>
    </subcellularLocation>
</comment>
<evidence type="ECO:0000256" key="5">
    <source>
        <dbReference type="ARBA" id="ARBA00008999"/>
    </source>
</evidence>
<evidence type="ECO:0000313" key="23">
    <source>
        <dbReference type="Proteomes" id="UP000265020"/>
    </source>
</evidence>
<evidence type="ECO:0000259" key="20">
    <source>
        <dbReference type="Pfam" id="PF01509"/>
    </source>
</evidence>
<dbReference type="GO" id="GO:0006400">
    <property type="term" value="P:tRNA modification"/>
    <property type="evidence" value="ECO:0007669"/>
    <property type="project" value="TreeGrafter"/>
</dbReference>
<dbReference type="EC" id="5.4.99.25" evidence="6"/>
<evidence type="ECO:0000256" key="16">
    <source>
        <dbReference type="ARBA" id="ARBA00067538"/>
    </source>
</evidence>
<dbReference type="RefSeq" id="XP_015234807.1">
    <property type="nucleotide sequence ID" value="XM_015379321.1"/>
</dbReference>
<evidence type="ECO:0000256" key="7">
    <source>
        <dbReference type="ARBA" id="ARBA00022490"/>
    </source>
</evidence>
<evidence type="ECO:0000256" key="9">
    <source>
        <dbReference type="ARBA" id="ARBA00022694"/>
    </source>
</evidence>
<comment type="function">
    <text evidence="15">Pseudouridine synthase that catalyzes pseudouridylation of mRNAs and tRNAs. Mediates pseudouridylation of mRNAs with the consensus sequence 5'-GUUCNANNC-3', harboring a stem-loop structure. Constitutes the major pseudouridine synthase acting on mRNAs. Also catalyzes pseudouridylation of some tRNAs, including synthesis of pseudouridine(55) from uracil-55, in the psi GC loop of a subset of tRNAs. Promotes the processing of pri-let-7 microRNAs (pri-miRNAs) independently of its RNA pseudouridylate synthase activity. Acts by binding to the stem-loop structure on pri-let-7, preventing LIN28-binding (LIN28A and/or LIN28B), thereby enhancing the interaction between pri-let-7 and the microprocessor DGCR8, which mediates miRNA maturation.</text>
</comment>
<dbReference type="HAMAP" id="MF_01080">
    <property type="entry name" value="TruB_bact"/>
    <property type="match status" value="1"/>
</dbReference>
<evidence type="ECO:0000256" key="10">
    <source>
        <dbReference type="ARBA" id="ARBA00022990"/>
    </source>
</evidence>
<dbReference type="Ensembl" id="ENSCVAT00000003771.1">
    <property type="protein sequence ID" value="ENSCVAP00000007157.1"/>
    <property type="gene ID" value="ENSCVAG00000008791.1"/>
</dbReference>
<dbReference type="InterPro" id="IPR020103">
    <property type="entry name" value="PsdUridine_synth_cat_dom_sf"/>
</dbReference>
<evidence type="ECO:0000256" key="13">
    <source>
        <dbReference type="ARBA" id="ARBA00036943"/>
    </source>
</evidence>
<evidence type="ECO:0000259" key="21">
    <source>
        <dbReference type="Pfam" id="PF16198"/>
    </source>
</evidence>
<dbReference type="STRING" id="28743.ENSCVAP00000007157"/>
<evidence type="ECO:0000256" key="15">
    <source>
        <dbReference type="ARBA" id="ARBA00059404"/>
    </source>
</evidence>
<dbReference type="GO" id="GO:0005634">
    <property type="term" value="C:nucleus"/>
    <property type="evidence" value="ECO:0007669"/>
    <property type="project" value="UniProtKB-SubCell"/>
</dbReference>
<name>A0A3Q2CP24_CYPVA</name>
<dbReference type="Gene3D" id="3.30.2350.10">
    <property type="entry name" value="Pseudouridine synthase"/>
    <property type="match status" value="1"/>
</dbReference>
<evidence type="ECO:0000256" key="6">
    <source>
        <dbReference type="ARBA" id="ARBA00012787"/>
    </source>
</evidence>
<accession>A0A3Q2CP24</accession>
<comment type="similarity">
    <text evidence="5">Belongs to the pseudouridine synthase TruB family.</text>
</comment>
<evidence type="ECO:0000256" key="2">
    <source>
        <dbReference type="ARBA" id="ARBA00001896"/>
    </source>
</evidence>
<evidence type="ECO:0000256" key="11">
    <source>
        <dbReference type="ARBA" id="ARBA00023235"/>
    </source>
</evidence>
<dbReference type="GO" id="GO:0005829">
    <property type="term" value="C:cytosol"/>
    <property type="evidence" value="ECO:0007669"/>
    <property type="project" value="UniProtKB-SubCell"/>
</dbReference>
<dbReference type="OMA" id="VDKPSGF"/>
<dbReference type="SUPFAM" id="SSF55120">
    <property type="entry name" value="Pseudouridine synthase"/>
    <property type="match status" value="1"/>
</dbReference>
<dbReference type="OrthoDB" id="9995526at2759"/>
<keyword evidence="8" id="KW-0507">mRNA processing</keyword>
<dbReference type="GO" id="GO:0160148">
    <property type="term" value="F:tRNA pseudouridine(55) synthase activity"/>
    <property type="evidence" value="ECO:0007669"/>
    <property type="project" value="UniProtKB-EC"/>
</dbReference>
<keyword evidence="9" id="KW-0819">tRNA processing</keyword>
<feature type="domain" description="tRNA pseudouridylate synthase B C-terminal" evidence="21">
    <location>
        <begin position="203"/>
        <end position="237"/>
    </location>
</feature>
<dbReference type="InterPro" id="IPR014780">
    <property type="entry name" value="tRNA_psdUridine_synth_TruB"/>
</dbReference>
<evidence type="ECO:0000256" key="18">
    <source>
        <dbReference type="ARBA" id="ARBA00079906"/>
    </source>
</evidence>
<dbReference type="GO" id="GO:0003723">
    <property type="term" value="F:RNA binding"/>
    <property type="evidence" value="ECO:0007669"/>
    <property type="project" value="InterPro"/>
</dbReference>
<evidence type="ECO:0000256" key="17">
    <source>
        <dbReference type="ARBA" id="ARBA00079278"/>
    </source>
</evidence>
<dbReference type="CTD" id="142940"/>
<feature type="region of interest" description="Disordered" evidence="19">
    <location>
        <begin position="258"/>
        <end position="314"/>
    </location>
</feature>
<evidence type="ECO:0000256" key="1">
    <source>
        <dbReference type="ARBA" id="ARBA00001166"/>
    </source>
</evidence>
<dbReference type="InterPro" id="IPR032819">
    <property type="entry name" value="TruB_C"/>
</dbReference>
<dbReference type="GO" id="GO:0006397">
    <property type="term" value="P:mRNA processing"/>
    <property type="evidence" value="ECO:0007669"/>
    <property type="project" value="UniProtKB-KW"/>
</dbReference>
<evidence type="ECO:0000256" key="8">
    <source>
        <dbReference type="ARBA" id="ARBA00022664"/>
    </source>
</evidence>
<dbReference type="InterPro" id="IPR002501">
    <property type="entry name" value="PsdUridine_synth_N"/>
</dbReference>
<keyword evidence="23" id="KW-1185">Reference proteome</keyword>
<dbReference type="PANTHER" id="PTHR13767:SF2">
    <property type="entry name" value="PSEUDOURIDYLATE SYNTHASE TRUB1"/>
    <property type="match status" value="1"/>
</dbReference>
<proteinExistence type="inferred from homology"/>
<dbReference type="KEGG" id="cvg:107087642"/>
<sequence>MAATAGSSLAKLQSLNGLFAIYKKPGPTSADVLNALKDALLREAGLQNPNSRKRKKQWVKIGHGGTLDSAASGVLVVGVGDGTKMLSSMLTGSKKYVAVGELGKATDTLDATGTVVLEKTFEHVTRMDMEEKLKAFTGDIMQVPPLYSALKKDGQRLSVLLKKGHQVEAKPARRVTVFSLKLQDFQPPLFTLDIECGGGFYVRSLVDDLGKALSSCAHVKELIRTKQGQFTLQDHVLHEDRWTLEDICGVLQPCSDGGPQLSGKRGRTSPGPNGPTADRGPSQDLPGSPRTDSCPGQDLPGSTRTDSCPGQDLLGRHQPASVLLFW</sequence>
<dbReference type="Pfam" id="PF01509">
    <property type="entry name" value="TruB_N"/>
    <property type="match status" value="1"/>
</dbReference>
<comment type="catalytic activity">
    <reaction evidence="2">
        <text>uridine in 5S rRNA = pseudouridine in 5S rRNA</text>
        <dbReference type="Rhea" id="RHEA:47036"/>
        <dbReference type="Rhea" id="RHEA-COMP:11730"/>
        <dbReference type="Rhea" id="RHEA-COMP:11731"/>
        <dbReference type="ChEBI" id="CHEBI:65314"/>
        <dbReference type="ChEBI" id="CHEBI:65315"/>
    </reaction>
</comment>
<evidence type="ECO:0000313" key="22">
    <source>
        <dbReference type="Ensembl" id="ENSCVAP00000007157.1"/>
    </source>
</evidence>
<feature type="domain" description="Pseudouridine synthase II N-terminal" evidence="20">
    <location>
        <begin position="54"/>
        <end position="202"/>
    </location>
</feature>
<reference evidence="22" key="1">
    <citation type="submission" date="2025-08" db="UniProtKB">
        <authorList>
            <consortium name="Ensembl"/>
        </authorList>
    </citation>
    <scope>IDENTIFICATION</scope>
</reference>
<dbReference type="Proteomes" id="UP000265020">
    <property type="component" value="Unassembled WGS sequence"/>
</dbReference>
<dbReference type="GeneTree" id="ENSGT00940000158962"/>
<comment type="catalytic activity">
    <reaction evidence="14">
        <text>uridine(55) in tRNA = pseudouridine(55) in tRNA</text>
        <dbReference type="Rhea" id="RHEA:42532"/>
        <dbReference type="Rhea" id="RHEA-COMP:10101"/>
        <dbReference type="Rhea" id="RHEA-COMP:10102"/>
        <dbReference type="ChEBI" id="CHEBI:65314"/>
        <dbReference type="ChEBI" id="CHEBI:65315"/>
        <dbReference type="EC" id="5.4.99.25"/>
    </reaction>
    <physiologicalReaction direction="left-to-right" evidence="14">
        <dbReference type="Rhea" id="RHEA:42533"/>
    </physiologicalReaction>
</comment>
<keyword evidence="7" id="KW-0963">Cytoplasm</keyword>
<dbReference type="PANTHER" id="PTHR13767">
    <property type="entry name" value="TRNA-PSEUDOURIDINE SYNTHASE"/>
    <property type="match status" value="1"/>
</dbReference>
<dbReference type="GeneID" id="107087642"/>
<dbReference type="GO" id="GO:1990481">
    <property type="term" value="P:mRNA pseudouridine synthesis"/>
    <property type="evidence" value="ECO:0007669"/>
    <property type="project" value="TreeGrafter"/>
</dbReference>
<evidence type="ECO:0000256" key="12">
    <source>
        <dbReference type="ARBA" id="ARBA00023242"/>
    </source>
</evidence>
<dbReference type="NCBIfam" id="TIGR00431">
    <property type="entry name" value="TruB"/>
    <property type="match status" value="1"/>
</dbReference>
<organism evidence="22 23">
    <name type="scientific">Cyprinodon variegatus</name>
    <name type="common">Sheepshead minnow</name>
    <dbReference type="NCBI Taxonomy" id="28743"/>
    <lineage>
        <taxon>Eukaryota</taxon>
        <taxon>Metazoa</taxon>
        <taxon>Chordata</taxon>
        <taxon>Craniata</taxon>
        <taxon>Vertebrata</taxon>
        <taxon>Euteleostomi</taxon>
        <taxon>Actinopterygii</taxon>
        <taxon>Neopterygii</taxon>
        <taxon>Teleostei</taxon>
        <taxon>Neoteleostei</taxon>
        <taxon>Acanthomorphata</taxon>
        <taxon>Ovalentaria</taxon>
        <taxon>Atherinomorphae</taxon>
        <taxon>Cyprinodontiformes</taxon>
        <taxon>Cyprinodontidae</taxon>
        <taxon>Cyprinodon</taxon>
    </lineage>
</organism>
<comment type="catalytic activity">
    <reaction evidence="13">
        <text>a uridine in tRNA = a pseudouridine in tRNA</text>
        <dbReference type="Rhea" id="RHEA:54572"/>
        <dbReference type="Rhea" id="RHEA-COMP:13339"/>
        <dbReference type="Rhea" id="RHEA-COMP:13934"/>
        <dbReference type="ChEBI" id="CHEBI:65314"/>
        <dbReference type="ChEBI" id="CHEBI:65315"/>
    </reaction>
</comment>
<evidence type="ECO:0000256" key="3">
    <source>
        <dbReference type="ARBA" id="ARBA00004123"/>
    </source>
</evidence>
<dbReference type="Pfam" id="PF16198">
    <property type="entry name" value="TruB_C_2"/>
    <property type="match status" value="1"/>
</dbReference>
<dbReference type="AlphaFoldDB" id="A0A3Q2CP24"/>
<evidence type="ECO:0000256" key="19">
    <source>
        <dbReference type="SAM" id="MobiDB-lite"/>
    </source>
</evidence>
<dbReference type="FunFam" id="3.30.2350.10:FF:000013">
    <property type="entry name" value="TruB pseudouridine synthase family member 1"/>
    <property type="match status" value="1"/>
</dbReference>
<keyword evidence="11" id="KW-0413">Isomerase</keyword>
<keyword evidence="12" id="KW-0539">Nucleus</keyword>
<protein>
    <recommendedName>
        <fullName evidence="16">Pseudouridylate synthase TRUB1</fullName>
        <ecNumber evidence="6">5.4.99.25</ecNumber>
    </recommendedName>
    <alternativeName>
        <fullName evidence="17">TruB pseudouridine synthase homolog 1</fullName>
    </alternativeName>
    <alternativeName>
        <fullName evidence="18">tRNA pseudouridine 55 synthase TRUB1</fullName>
    </alternativeName>
</protein>
<evidence type="ECO:0000256" key="4">
    <source>
        <dbReference type="ARBA" id="ARBA00004514"/>
    </source>
</evidence>
<evidence type="ECO:0000256" key="14">
    <source>
        <dbReference type="ARBA" id="ARBA00051710"/>
    </source>
</evidence>
<keyword evidence="10" id="KW-0007">Acetylation</keyword>
<comment type="catalytic activity">
    <reaction evidence="1">
        <text>a uridine in mRNA = a pseudouridine in mRNA</text>
        <dbReference type="Rhea" id="RHEA:56644"/>
        <dbReference type="Rhea" id="RHEA-COMP:14658"/>
        <dbReference type="Rhea" id="RHEA-COMP:14659"/>
        <dbReference type="ChEBI" id="CHEBI:65314"/>
        <dbReference type="ChEBI" id="CHEBI:65315"/>
    </reaction>
</comment>
<reference evidence="22" key="2">
    <citation type="submission" date="2025-09" db="UniProtKB">
        <authorList>
            <consortium name="Ensembl"/>
        </authorList>
    </citation>
    <scope>IDENTIFICATION</scope>
</reference>